<dbReference type="PANTHER" id="PTHR46455:SF4">
    <property type="entry name" value="GH11294P"/>
    <property type="match status" value="1"/>
</dbReference>
<dbReference type="SUPFAM" id="SSF144232">
    <property type="entry name" value="HIT/MYND zinc finger-like"/>
    <property type="match status" value="1"/>
</dbReference>
<dbReference type="GO" id="GO:0008170">
    <property type="term" value="F:N-methyltransferase activity"/>
    <property type="evidence" value="ECO:0007669"/>
    <property type="project" value="UniProtKB-ARBA"/>
</dbReference>
<keyword evidence="8" id="KW-1185">Reference proteome</keyword>
<dbReference type="Gene3D" id="6.10.140.2220">
    <property type="match status" value="2"/>
</dbReference>
<comment type="caution">
    <text evidence="7">The sequence shown here is derived from an EMBL/GenBank/DDBJ whole genome shotgun (WGS) entry which is preliminary data.</text>
</comment>
<evidence type="ECO:0008006" key="9">
    <source>
        <dbReference type="Google" id="ProtNLM"/>
    </source>
</evidence>
<name>A0AA38HYP4_9CUCU</name>
<gene>
    <name evidence="7" type="ORF">Zmor_023431</name>
</gene>
<evidence type="ECO:0000256" key="3">
    <source>
        <dbReference type="ARBA" id="ARBA00022833"/>
    </source>
</evidence>
<evidence type="ECO:0000313" key="8">
    <source>
        <dbReference type="Proteomes" id="UP001168821"/>
    </source>
</evidence>
<keyword evidence="1" id="KW-0479">Metal-binding</keyword>
<evidence type="ECO:0000256" key="2">
    <source>
        <dbReference type="ARBA" id="ARBA00022771"/>
    </source>
</evidence>
<reference evidence="7" key="1">
    <citation type="journal article" date="2023" name="G3 (Bethesda)">
        <title>Whole genome assemblies of Zophobas morio and Tenebrio molitor.</title>
        <authorList>
            <person name="Kaur S."/>
            <person name="Stinson S.A."/>
            <person name="diCenzo G.C."/>
        </authorList>
    </citation>
    <scope>NUCLEOTIDE SEQUENCE</scope>
    <source>
        <strain evidence="7">QUZm001</strain>
    </source>
</reference>
<dbReference type="PROSITE" id="PS50865">
    <property type="entry name" value="ZF_MYND_2"/>
    <property type="match status" value="1"/>
</dbReference>
<dbReference type="Gene3D" id="1.10.220.160">
    <property type="match status" value="1"/>
</dbReference>
<keyword evidence="3" id="KW-0862">Zinc</keyword>
<dbReference type="InterPro" id="IPR053010">
    <property type="entry name" value="SET_SmydA-8"/>
</dbReference>
<evidence type="ECO:0000256" key="1">
    <source>
        <dbReference type="ARBA" id="ARBA00022723"/>
    </source>
</evidence>
<dbReference type="GO" id="GO:0008276">
    <property type="term" value="F:protein methyltransferase activity"/>
    <property type="evidence" value="ECO:0007669"/>
    <property type="project" value="UniProtKB-ARBA"/>
</dbReference>
<dbReference type="Pfam" id="PF01753">
    <property type="entry name" value="zf-MYND"/>
    <property type="match status" value="1"/>
</dbReference>
<feature type="domain" description="MYND-type" evidence="6">
    <location>
        <begin position="17"/>
        <end position="53"/>
    </location>
</feature>
<accession>A0AA38HYP4</accession>
<dbReference type="InterPro" id="IPR001214">
    <property type="entry name" value="SET_dom"/>
</dbReference>
<dbReference type="EMBL" id="JALNTZ010000007">
    <property type="protein sequence ID" value="KAJ3645799.1"/>
    <property type="molecule type" value="Genomic_DNA"/>
</dbReference>
<evidence type="ECO:0000256" key="4">
    <source>
        <dbReference type="PROSITE-ProRule" id="PRU00134"/>
    </source>
</evidence>
<sequence>MDAKADEKLQVLETKQCEVCQKPAIHRCGGCRRVCYCSKQHQQDHWEQHKNVCRSYKICQNDDHSRHVVATRSLTPGEFILLEPPLIWGPSFNTVPICLGCGKAVNGENSRPCNKCGWPVCSTLCEKSPSHLPECRYTIQRGERVHIKKFGVPQPIYRCITILRCLYHKQFLPRSWKKLEKLLSSLGNHTSTVTSENEKQTIAEFIRRFFKVWAIFSMEDVMKVCEMVMINSHEVRLTDPPFIAIYSTTSMIEHNCRPNCTKSFTNLGQILITAAVPIQEGDNLSISYTDPLSGTQSRRYFLHETKFFWCRCERCEDPTELGTNFSALKCQSPDCDGYLLPKTFTDVQTLPDWICNICSRCVSSYSAHDVLERIEHDLYDLDKANVEECKHFLRTYESYLHENHFYFAGVEYIFCQLLGKSGVQLLSDEDLELKFHYCCHLESLLKVLAPAEKCILGTVLFEKFSSIMEIRRRKGSQELKNNHEECRAILHEVTELLKNEPDCLPEGKIYQKARAYLSNEVLMENENIDEN</sequence>
<dbReference type="InterPro" id="IPR002893">
    <property type="entry name" value="Znf_MYND"/>
</dbReference>
<dbReference type="InterPro" id="IPR046341">
    <property type="entry name" value="SET_dom_sf"/>
</dbReference>
<dbReference type="Gene3D" id="2.170.270.10">
    <property type="entry name" value="SET domain"/>
    <property type="match status" value="1"/>
</dbReference>
<protein>
    <recommendedName>
        <fullName evidence="9">Protein msta</fullName>
    </recommendedName>
</protein>
<dbReference type="PROSITE" id="PS50280">
    <property type="entry name" value="SET"/>
    <property type="match status" value="1"/>
</dbReference>
<dbReference type="Proteomes" id="UP001168821">
    <property type="component" value="Unassembled WGS sequence"/>
</dbReference>
<dbReference type="SUPFAM" id="SSF82199">
    <property type="entry name" value="SET domain"/>
    <property type="match status" value="1"/>
</dbReference>
<dbReference type="PROSITE" id="PS01360">
    <property type="entry name" value="ZF_MYND_1"/>
    <property type="match status" value="1"/>
</dbReference>
<dbReference type="CDD" id="cd20071">
    <property type="entry name" value="SET_SMYD"/>
    <property type="match status" value="1"/>
</dbReference>
<evidence type="ECO:0000259" key="5">
    <source>
        <dbReference type="PROSITE" id="PS50280"/>
    </source>
</evidence>
<dbReference type="AlphaFoldDB" id="A0AA38HYP4"/>
<keyword evidence="2 4" id="KW-0863">Zinc-finger</keyword>
<dbReference type="GO" id="GO:0008757">
    <property type="term" value="F:S-adenosylmethionine-dependent methyltransferase activity"/>
    <property type="evidence" value="ECO:0007669"/>
    <property type="project" value="UniProtKB-ARBA"/>
</dbReference>
<dbReference type="Pfam" id="PF00856">
    <property type="entry name" value="SET"/>
    <property type="match status" value="1"/>
</dbReference>
<feature type="domain" description="SET" evidence="5">
    <location>
        <begin position="56"/>
        <end position="289"/>
    </location>
</feature>
<dbReference type="PANTHER" id="PTHR46455">
    <property type="entry name" value="SET AND MYND DOMAIN CONTAINING, ARTHROPOD-SPECIFIC, MEMBER 4, ISOFORM A"/>
    <property type="match status" value="1"/>
</dbReference>
<evidence type="ECO:0000259" key="6">
    <source>
        <dbReference type="PROSITE" id="PS50865"/>
    </source>
</evidence>
<dbReference type="GO" id="GO:0008270">
    <property type="term" value="F:zinc ion binding"/>
    <property type="evidence" value="ECO:0007669"/>
    <property type="project" value="UniProtKB-KW"/>
</dbReference>
<proteinExistence type="predicted"/>
<evidence type="ECO:0000313" key="7">
    <source>
        <dbReference type="EMBL" id="KAJ3645799.1"/>
    </source>
</evidence>
<organism evidence="7 8">
    <name type="scientific">Zophobas morio</name>
    <dbReference type="NCBI Taxonomy" id="2755281"/>
    <lineage>
        <taxon>Eukaryota</taxon>
        <taxon>Metazoa</taxon>
        <taxon>Ecdysozoa</taxon>
        <taxon>Arthropoda</taxon>
        <taxon>Hexapoda</taxon>
        <taxon>Insecta</taxon>
        <taxon>Pterygota</taxon>
        <taxon>Neoptera</taxon>
        <taxon>Endopterygota</taxon>
        <taxon>Coleoptera</taxon>
        <taxon>Polyphaga</taxon>
        <taxon>Cucujiformia</taxon>
        <taxon>Tenebrionidae</taxon>
        <taxon>Zophobas</taxon>
    </lineage>
</organism>